<evidence type="ECO:0000256" key="9">
    <source>
        <dbReference type="SAM" id="MobiDB-lite"/>
    </source>
</evidence>
<evidence type="ECO:0000256" key="2">
    <source>
        <dbReference type="ARBA" id="ARBA00022448"/>
    </source>
</evidence>
<name>C7NKA2_KYTSD</name>
<dbReference type="STRING" id="478801.Ksed_19400"/>
<evidence type="ECO:0000256" key="4">
    <source>
        <dbReference type="ARBA" id="ARBA00022692"/>
    </source>
</evidence>
<evidence type="ECO:0000256" key="7">
    <source>
        <dbReference type="ARBA" id="ARBA00023010"/>
    </source>
</evidence>
<dbReference type="Pfam" id="PF02416">
    <property type="entry name" value="TatA_B_E"/>
    <property type="match status" value="1"/>
</dbReference>
<evidence type="ECO:0000256" key="5">
    <source>
        <dbReference type="ARBA" id="ARBA00022927"/>
    </source>
</evidence>
<keyword evidence="7" id="KW-0811">Translocation</keyword>
<evidence type="ECO:0000313" key="11">
    <source>
        <dbReference type="Proteomes" id="UP000006666"/>
    </source>
</evidence>
<keyword evidence="11" id="KW-1185">Reference proteome</keyword>
<dbReference type="InterPro" id="IPR003369">
    <property type="entry name" value="TatA/B/E"/>
</dbReference>
<keyword evidence="3" id="KW-1003">Cell membrane</keyword>
<dbReference type="HOGENOM" id="CLU_086034_2_1_11"/>
<evidence type="ECO:0000256" key="3">
    <source>
        <dbReference type="ARBA" id="ARBA00022475"/>
    </source>
</evidence>
<dbReference type="PRINTS" id="PR01506">
    <property type="entry name" value="TATBPROTEIN"/>
</dbReference>
<keyword evidence="8" id="KW-0472">Membrane</keyword>
<dbReference type="Gene3D" id="1.20.5.3310">
    <property type="match status" value="1"/>
</dbReference>
<protein>
    <submittedName>
        <fullName evidence="10">Twin arginine-targeting protein translocase TatB</fullName>
    </submittedName>
</protein>
<keyword evidence="2" id="KW-0813">Transport</keyword>
<dbReference type="GO" id="GO:0043953">
    <property type="term" value="P:protein transport by the Tat complex"/>
    <property type="evidence" value="ECO:0007669"/>
    <property type="project" value="InterPro"/>
</dbReference>
<dbReference type="eggNOG" id="COG1826">
    <property type="taxonomic scope" value="Bacteria"/>
</dbReference>
<evidence type="ECO:0000256" key="8">
    <source>
        <dbReference type="ARBA" id="ARBA00023136"/>
    </source>
</evidence>
<organism evidence="10 11">
    <name type="scientific">Kytococcus sedentarius (strain ATCC 14392 / DSM 20547 / JCM 11482 / CCUG 33030 / NBRC 15357 / NCTC 11040 / CCM 314 / 541)</name>
    <name type="common">Micrococcus sedentarius</name>
    <dbReference type="NCBI Taxonomy" id="478801"/>
    <lineage>
        <taxon>Bacteria</taxon>
        <taxon>Bacillati</taxon>
        <taxon>Actinomycetota</taxon>
        <taxon>Actinomycetes</taxon>
        <taxon>Micrococcales</taxon>
        <taxon>Kytococcaceae</taxon>
        <taxon>Kytococcus</taxon>
    </lineage>
</organism>
<keyword evidence="4" id="KW-0812">Transmembrane</keyword>
<dbReference type="AlphaFoldDB" id="C7NKA2"/>
<accession>C7NKA2</accession>
<keyword evidence="5" id="KW-0653">Protein transport</keyword>
<dbReference type="KEGG" id="kse:Ksed_19400"/>
<dbReference type="EMBL" id="CP001686">
    <property type="protein sequence ID" value="ACV06940.1"/>
    <property type="molecule type" value="Genomic_DNA"/>
</dbReference>
<dbReference type="InterPro" id="IPR018448">
    <property type="entry name" value="TatB"/>
</dbReference>
<dbReference type="GO" id="GO:0008320">
    <property type="term" value="F:protein transmembrane transporter activity"/>
    <property type="evidence" value="ECO:0007669"/>
    <property type="project" value="InterPro"/>
</dbReference>
<sequence>MLPCARAGGTDDQDGSTQVNIFGMSQWELLLIMVVVLVIIGPDRLPGAVENVRRWIRQARDMANQAKGDLREQVGDDIDLDWRKWDPRQYNPKRIVREALMEDVESLNPFAPDPADDTPAGVEESEAAVAPSRHALEGAGRRWGNPHGYDPLAPTPFDTDAT</sequence>
<dbReference type="NCBIfam" id="TIGR01410">
    <property type="entry name" value="tatB"/>
    <property type="match status" value="1"/>
</dbReference>
<evidence type="ECO:0000256" key="1">
    <source>
        <dbReference type="ARBA" id="ARBA00004167"/>
    </source>
</evidence>
<gene>
    <name evidence="10" type="ordered locus">Ksed_19400</name>
</gene>
<evidence type="ECO:0000256" key="6">
    <source>
        <dbReference type="ARBA" id="ARBA00022989"/>
    </source>
</evidence>
<reference evidence="10 11" key="1">
    <citation type="journal article" date="2009" name="Stand. Genomic Sci.">
        <title>Complete genome sequence of Kytococcus sedentarius type strain (541).</title>
        <authorList>
            <person name="Sims D."/>
            <person name="Brettin T."/>
            <person name="Detter J.C."/>
            <person name="Han C."/>
            <person name="Lapidus A."/>
            <person name="Copeland A."/>
            <person name="Glavina Del Rio T."/>
            <person name="Nolan M."/>
            <person name="Chen F."/>
            <person name="Lucas S."/>
            <person name="Tice H."/>
            <person name="Cheng J.F."/>
            <person name="Bruce D."/>
            <person name="Goodwin L."/>
            <person name="Pitluck S."/>
            <person name="Ovchinnikova G."/>
            <person name="Pati A."/>
            <person name="Ivanova N."/>
            <person name="Mavrommatis K."/>
            <person name="Chen A."/>
            <person name="Palaniappan K."/>
            <person name="D'haeseleer P."/>
            <person name="Chain P."/>
            <person name="Bristow J."/>
            <person name="Eisen J.A."/>
            <person name="Markowitz V."/>
            <person name="Hugenholtz P."/>
            <person name="Schneider S."/>
            <person name="Goker M."/>
            <person name="Pukall R."/>
            <person name="Kyrpides N.C."/>
            <person name="Klenk H.P."/>
        </authorList>
    </citation>
    <scope>NUCLEOTIDE SEQUENCE [LARGE SCALE GENOMIC DNA]</scope>
    <source>
        <strain evidence="11">ATCC 14392 / DSM 20547 / JCM 11482 / CCUG 33030 / NBRC 15357 / NCTC 11040 / CCM 314 / 541</strain>
    </source>
</reference>
<evidence type="ECO:0000313" key="10">
    <source>
        <dbReference type="EMBL" id="ACV06940.1"/>
    </source>
</evidence>
<proteinExistence type="predicted"/>
<dbReference type="Proteomes" id="UP000006666">
    <property type="component" value="Chromosome"/>
</dbReference>
<dbReference type="RefSeq" id="WP_015779880.1">
    <property type="nucleotide sequence ID" value="NC_013169.1"/>
</dbReference>
<dbReference type="GO" id="GO:0016020">
    <property type="term" value="C:membrane"/>
    <property type="evidence" value="ECO:0007669"/>
    <property type="project" value="InterPro"/>
</dbReference>
<comment type="subcellular location">
    <subcellularLocation>
        <location evidence="1">Membrane</location>
        <topology evidence="1">Single-pass membrane protein</topology>
    </subcellularLocation>
</comment>
<keyword evidence="6" id="KW-1133">Transmembrane helix</keyword>
<feature type="region of interest" description="Disordered" evidence="9">
    <location>
        <begin position="109"/>
        <end position="162"/>
    </location>
</feature>